<keyword evidence="2" id="KW-1185">Reference proteome</keyword>
<dbReference type="Proteomes" id="UP000823775">
    <property type="component" value="Unassembled WGS sequence"/>
</dbReference>
<proteinExistence type="predicted"/>
<reference evidence="1 2" key="1">
    <citation type="journal article" date="2021" name="BMC Genomics">
        <title>Datura genome reveals duplications of psychoactive alkaloid biosynthetic genes and high mutation rate following tissue culture.</title>
        <authorList>
            <person name="Rajewski A."/>
            <person name="Carter-House D."/>
            <person name="Stajich J."/>
            <person name="Litt A."/>
        </authorList>
    </citation>
    <scope>NUCLEOTIDE SEQUENCE [LARGE SCALE GENOMIC DNA]</scope>
    <source>
        <strain evidence="1">AR-01</strain>
    </source>
</reference>
<name>A0ABS8WNU1_DATST</name>
<protein>
    <submittedName>
        <fullName evidence="1">Uncharacterized protein</fullName>
    </submittedName>
</protein>
<dbReference type="EMBL" id="JACEIK010008942">
    <property type="protein sequence ID" value="MCE3051789.1"/>
    <property type="molecule type" value="Genomic_DNA"/>
</dbReference>
<evidence type="ECO:0000313" key="2">
    <source>
        <dbReference type="Proteomes" id="UP000823775"/>
    </source>
</evidence>
<gene>
    <name evidence="1" type="ORF">HAX54_050806</name>
</gene>
<accession>A0ABS8WNU1</accession>
<evidence type="ECO:0000313" key="1">
    <source>
        <dbReference type="EMBL" id="MCE3051789.1"/>
    </source>
</evidence>
<comment type="caution">
    <text evidence="1">The sequence shown here is derived from an EMBL/GenBank/DDBJ whole genome shotgun (WGS) entry which is preliminary data.</text>
</comment>
<sequence length="100" mass="11660">MTGAEVMKEFMQERENLIRAYDDRGRKLGEVKIAPKKRFDLELAKSMKSTSKQYEQLIKFVVPLSTTSEKSEHEYFQERSYVELASTLRFIKVTSSTSDL</sequence>
<organism evidence="1 2">
    <name type="scientific">Datura stramonium</name>
    <name type="common">Jimsonweed</name>
    <name type="synonym">Common thornapple</name>
    <dbReference type="NCBI Taxonomy" id="4076"/>
    <lineage>
        <taxon>Eukaryota</taxon>
        <taxon>Viridiplantae</taxon>
        <taxon>Streptophyta</taxon>
        <taxon>Embryophyta</taxon>
        <taxon>Tracheophyta</taxon>
        <taxon>Spermatophyta</taxon>
        <taxon>Magnoliopsida</taxon>
        <taxon>eudicotyledons</taxon>
        <taxon>Gunneridae</taxon>
        <taxon>Pentapetalae</taxon>
        <taxon>asterids</taxon>
        <taxon>lamiids</taxon>
        <taxon>Solanales</taxon>
        <taxon>Solanaceae</taxon>
        <taxon>Solanoideae</taxon>
        <taxon>Datureae</taxon>
        <taxon>Datura</taxon>
    </lineage>
</organism>